<evidence type="ECO:0000313" key="7">
    <source>
        <dbReference type="Proteomes" id="UP001157974"/>
    </source>
</evidence>
<evidence type="ECO:0000256" key="3">
    <source>
        <dbReference type="ARBA" id="ARBA00022840"/>
    </source>
</evidence>
<organism evidence="6 7">
    <name type="scientific">Rhodosorus marinus</name>
    <dbReference type="NCBI Taxonomy" id="101924"/>
    <lineage>
        <taxon>Eukaryota</taxon>
        <taxon>Rhodophyta</taxon>
        <taxon>Stylonematophyceae</taxon>
        <taxon>Stylonematales</taxon>
        <taxon>Stylonemataceae</taxon>
        <taxon>Rhodosorus</taxon>
    </lineage>
</organism>
<dbReference type="PANTHER" id="PTHR43585:SF2">
    <property type="entry name" value="ATP-GRASP ENZYME FSQD"/>
    <property type="match status" value="1"/>
</dbReference>
<evidence type="ECO:0000256" key="1">
    <source>
        <dbReference type="ARBA" id="ARBA00022598"/>
    </source>
</evidence>
<evidence type="ECO:0000256" key="4">
    <source>
        <dbReference type="PROSITE-ProRule" id="PRU00409"/>
    </source>
</evidence>
<dbReference type="GO" id="GO:0016874">
    <property type="term" value="F:ligase activity"/>
    <property type="evidence" value="ECO:0007669"/>
    <property type="project" value="UniProtKB-KW"/>
</dbReference>
<dbReference type="PROSITE" id="PS50975">
    <property type="entry name" value="ATP_GRASP"/>
    <property type="match status" value="1"/>
</dbReference>
<dbReference type="Gene3D" id="3.40.50.20">
    <property type="match status" value="1"/>
</dbReference>
<dbReference type="Pfam" id="PF18130">
    <property type="entry name" value="ATPgrasp_N"/>
    <property type="match status" value="1"/>
</dbReference>
<dbReference type="Proteomes" id="UP001157974">
    <property type="component" value="Unassembled WGS sequence"/>
</dbReference>
<dbReference type="Pfam" id="PF13535">
    <property type="entry name" value="ATP-grasp_4"/>
    <property type="match status" value="1"/>
</dbReference>
<dbReference type="EMBL" id="JAMWBK010000004">
    <property type="protein sequence ID" value="KAJ8906070.1"/>
    <property type="molecule type" value="Genomic_DNA"/>
</dbReference>
<protein>
    <recommendedName>
        <fullName evidence="5">ATP-grasp domain-containing protein</fullName>
    </recommendedName>
</protein>
<evidence type="ECO:0000313" key="6">
    <source>
        <dbReference type="EMBL" id="KAJ8906070.1"/>
    </source>
</evidence>
<dbReference type="SUPFAM" id="SSF56059">
    <property type="entry name" value="Glutathione synthetase ATP-binding domain-like"/>
    <property type="match status" value="1"/>
</dbReference>
<reference evidence="6 7" key="1">
    <citation type="journal article" date="2023" name="Nat. Commun.">
        <title>Origin of minicircular mitochondrial genomes in red algae.</title>
        <authorList>
            <person name="Lee Y."/>
            <person name="Cho C.H."/>
            <person name="Lee Y.M."/>
            <person name="Park S.I."/>
            <person name="Yang J.H."/>
            <person name="West J.A."/>
            <person name="Bhattacharya D."/>
            <person name="Yoon H.S."/>
        </authorList>
    </citation>
    <scope>NUCLEOTIDE SEQUENCE [LARGE SCALE GENOMIC DNA]</scope>
    <source>
        <strain evidence="6 7">CCMP1338</strain>
        <tissue evidence="6">Whole cell</tissue>
    </source>
</reference>
<dbReference type="InterPro" id="IPR052032">
    <property type="entry name" value="ATP-dep_AA_Ligase"/>
</dbReference>
<dbReference type="GO" id="GO:0005524">
    <property type="term" value="F:ATP binding"/>
    <property type="evidence" value="ECO:0007669"/>
    <property type="project" value="UniProtKB-UniRule"/>
</dbReference>
<dbReference type="AlphaFoldDB" id="A0AAV8UU37"/>
<dbReference type="InterPro" id="IPR011761">
    <property type="entry name" value="ATP-grasp"/>
</dbReference>
<evidence type="ECO:0000259" key="5">
    <source>
        <dbReference type="PROSITE" id="PS50975"/>
    </source>
</evidence>
<comment type="caution">
    <text evidence="6">The sequence shown here is derived from an EMBL/GenBank/DDBJ whole genome shotgun (WGS) entry which is preliminary data.</text>
</comment>
<keyword evidence="7" id="KW-1185">Reference proteome</keyword>
<dbReference type="InterPro" id="IPR041472">
    <property type="entry name" value="BL00235/CARNS1_N"/>
</dbReference>
<keyword evidence="3 4" id="KW-0067">ATP-binding</keyword>
<sequence length="561" mass="62661">MASLPVGSVDYFLNKRHLPSSQVERVPDVEELEDEELDLGVVPSSLRSANFMPPGHDYGIFDSSLASVPSLQSPLFSPVYQELGRISTSKLAERSEKAEALRKKLLRNSNVLVVQGGYSGKKFIYDRLQSLGVNVTIMDGPDSFWKTEAEEGRLHGFIEIDFSETSTVFQRALENVAMVNTKFDAVTTYYEDAVPLATRLAYALGFDLNPVEACDIARNKRKTREALKASGLPSPAFYPIHSERDLDPAIKTVGFPAVLKPAYGAASLGVFKVEDADEAKRMYGEIMETLKPELDPIWTQGTEILMEEFYDGDEFDVDILLFEGKAVYAKLADNWKCWEPWFQETAGNMPSLLPEPAAQELIQLAVDSTLAVGFRYGAFHVEVKWTSRGPRLIEINARMGGVSVRSSNLEAWGVDLVDQHCMAMLKIPINPVVPEKGLKMQMSLGLLCPYDGKVTNDTWLEGIREDERVIFISYEKSVGETVNGPKETLPDWLGEVRALFQTKEEMVEFLESKIMTLQVPVEAKHEEDAIDAQFFLPMEHFPFAPSTYELTHQDGRNGGAC</sequence>
<keyword evidence="1" id="KW-0436">Ligase</keyword>
<name>A0AAV8UU37_9RHOD</name>
<feature type="domain" description="ATP-grasp" evidence="5">
    <location>
        <begin position="224"/>
        <end position="425"/>
    </location>
</feature>
<keyword evidence="2 4" id="KW-0547">Nucleotide-binding</keyword>
<dbReference type="PANTHER" id="PTHR43585">
    <property type="entry name" value="FUMIPYRROLE BIOSYNTHESIS PROTEIN C"/>
    <property type="match status" value="1"/>
</dbReference>
<accession>A0AAV8UU37</accession>
<gene>
    <name evidence="6" type="ORF">NDN08_002569</name>
</gene>
<dbReference type="Gene3D" id="3.30.470.20">
    <property type="entry name" value="ATP-grasp fold, B domain"/>
    <property type="match status" value="1"/>
</dbReference>
<dbReference type="GO" id="GO:0046872">
    <property type="term" value="F:metal ion binding"/>
    <property type="evidence" value="ECO:0007669"/>
    <property type="project" value="InterPro"/>
</dbReference>
<evidence type="ECO:0000256" key="2">
    <source>
        <dbReference type="ARBA" id="ARBA00022741"/>
    </source>
</evidence>
<proteinExistence type="predicted"/>